<gene>
    <name evidence="16" type="primary">LOC100176555</name>
</gene>
<comment type="function">
    <text evidence="1">Accessory subunit of the mitochondrial membrane respiratory chain NADH dehydrogenase (Complex I), that is believed not to be involved in catalysis. Complex I functions in the transfer of electrons from NADH to the respiratory chain. The immediate electron acceptor for the enzyme is believed to be ubiquinone.</text>
</comment>
<evidence type="ECO:0000256" key="13">
    <source>
        <dbReference type="ARBA" id="ARBA00030360"/>
    </source>
</evidence>
<evidence type="ECO:0000256" key="2">
    <source>
        <dbReference type="ARBA" id="ARBA00004443"/>
    </source>
</evidence>
<evidence type="ECO:0000256" key="7">
    <source>
        <dbReference type="ARBA" id="ARBA00022660"/>
    </source>
</evidence>
<evidence type="ECO:0000256" key="5">
    <source>
        <dbReference type="ARBA" id="ARBA00016383"/>
    </source>
</evidence>
<comment type="subunit">
    <text evidence="4">Complex I is composed of 45 different subunits.</text>
</comment>
<keyword evidence="10" id="KW-0007">Acetylation</keyword>
<evidence type="ECO:0000256" key="6">
    <source>
        <dbReference type="ARBA" id="ARBA00022448"/>
    </source>
</evidence>
<name>F6YWN2_CIOIN</name>
<dbReference type="PANTHER" id="PTHR12485:SF1">
    <property type="entry name" value="NADH DEHYDROGENASE [UBIQUINONE] 1 ALPHA SUBCOMPLEX SUBUNIT 7"/>
    <property type="match status" value="1"/>
</dbReference>
<protein>
    <recommendedName>
        <fullName evidence="5">NADH dehydrogenase [ubiquinone] 1 alpha subcomplex subunit 7</fullName>
    </recommendedName>
    <alternativeName>
        <fullName evidence="14">Complex I-B14.5a</fullName>
    </alternativeName>
    <alternativeName>
        <fullName evidence="13">NADH-ubiquinone oxidoreductase subunit B14.5a</fullName>
    </alternativeName>
</protein>
<keyword evidence="17" id="KW-1185">Reference proteome</keyword>
<dbReference type="InterPro" id="IPR009947">
    <property type="entry name" value="NDUA7"/>
</dbReference>
<dbReference type="EMBL" id="EAAA01002575">
    <property type="status" value="NOT_ANNOTATED_CDS"/>
    <property type="molecule type" value="Genomic_DNA"/>
</dbReference>
<evidence type="ECO:0000256" key="1">
    <source>
        <dbReference type="ARBA" id="ARBA00003195"/>
    </source>
</evidence>
<dbReference type="Proteomes" id="UP000008144">
    <property type="component" value="Chromosome 8"/>
</dbReference>
<dbReference type="GeneID" id="100176555"/>
<dbReference type="GO" id="GO:0006120">
    <property type="term" value="P:mitochondrial electron transport, NADH to ubiquinone"/>
    <property type="evidence" value="ECO:0000318"/>
    <property type="project" value="GO_Central"/>
</dbReference>
<keyword evidence="7" id="KW-0679">Respiratory chain</keyword>
<dbReference type="HOGENOM" id="CLU_149566_1_0_1"/>
<dbReference type="InParanoid" id="F6YWN2"/>
<dbReference type="AlphaFoldDB" id="F6YWN2"/>
<dbReference type="FunCoup" id="F6YWN2">
    <property type="interactions" value="155"/>
</dbReference>
<sequence>MSKQTPIISMLTKYLGVRRNKMWLRYKEDMSPRTIPKPNLPPGCNSKLSGNYYYTRDARREMAPPVVLAENTSARLTPGVSDSSSLESTQTNLPTPGFSTKWTLSTDQPYLRK</sequence>
<evidence type="ECO:0000256" key="10">
    <source>
        <dbReference type="ARBA" id="ARBA00022990"/>
    </source>
</evidence>
<proteinExistence type="inferred from homology"/>
<reference evidence="16" key="2">
    <citation type="journal article" date="2008" name="Genome Biol.">
        <title>Improved genome assembly and evidence-based global gene model set for the chordate Ciona intestinalis: new insight into intron and operon populations.</title>
        <authorList>
            <person name="Satou Y."/>
            <person name="Mineta K."/>
            <person name="Ogasawara M."/>
            <person name="Sasakura Y."/>
            <person name="Shoguchi E."/>
            <person name="Ueno K."/>
            <person name="Yamada L."/>
            <person name="Matsumoto J."/>
            <person name="Wasserscheid J."/>
            <person name="Dewar K."/>
            <person name="Wiley G.B."/>
            <person name="Macmil S.L."/>
            <person name="Roe B.A."/>
            <person name="Zeller R.W."/>
            <person name="Hastings K.E."/>
            <person name="Lemaire P."/>
            <person name="Lindquist E."/>
            <person name="Endo T."/>
            <person name="Hotta K."/>
            <person name="Inaba K."/>
        </authorList>
    </citation>
    <scope>NUCLEOTIDE SEQUENCE [LARGE SCALE GENOMIC DNA]</scope>
    <source>
        <strain evidence="16">wild type</strain>
    </source>
</reference>
<dbReference type="Ensembl" id="ENSCINT00000024813.2">
    <property type="protein sequence ID" value="ENSCINP00000024567.2"/>
    <property type="gene ID" value="ENSCING00000013360.2"/>
</dbReference>
<dbReference type="OrthoDB" id="10063829at2759"/>
<feature type="region of interest" description="Disordered" evidence="15">
    <location>
        <begin position="73"/>
        <end position="113"/>
    </location>
</feature>
<organism evidence="16 17">
    <name type="scientific">Ciona intestinalis</name>
    <name type="common">Transparent sea squirt</name>
    <name type="synonym">Ascidia intestinalis</name>
    <dbReference type="NCBI Taxonomy" id="7719"/>
    <lineage>
        <taxon>Eukaryota</taxon>
        <taxon>Metazoa</taxon>
        <taxon>Chordata</taxon>
        <taxon>Tunicata</taxon>
        <taxon>Ascidiacea</taxon>
        <taxon>Phlebobranchia</taxon>
        <taxon>Cionidae</taxon>
        <taxon>Ciona</taxon>
    </lineage>
</organism>
<evidence type="ECO:0000256" key="14">
    <source>
        <dbReference type="ARBA" id="ARBA00033401"/>
    </source>
</evidence>
<evidence type="ECO:0000256" key="3">
    <source>
        <dbReference type="ARBA" id="ARBA00005482"/>
    </source>
</evidence>
<evidence type="ECO:0000256" key="12">
    <source>
        <dbReference type="ARBA" id="ARBA00023136"/>
    </source>
</evidence>
<evidence type="ECO:0000313" key="17">
    <source>
        <dbReference type="Proteomes" id="UP000008144"/>
    </source>
</evidence>
<evidence type="ECO:0000256" key="4">
    <source>
        <dbReference type="ARBA" id="ARBA00011533"/>
    </source>
</evidence>
<keyword evidence="8" id="KW-0999">Mitochondrion inner membrane</keyword>
<dbReference type="KEGG" id="cin:100176555"/>
<reference evidence="16" key="3">
    <citation type="submission" date="2025-08" db="UniProtKB">
        <authorList>
            <consortium name="Ensembl"/>
        </authorList>
    </citation>
    <scope>IDENTIFICATION</scope>
</reference>
<accession>A0A1W2WL22</accession>
<accession>F6YWN2</accession>
<dbReference type="RefSeq" id="XP_002130908.1">
    <property type="nucleotide sequence ID" value="XM_002130872.4"/>
</dbReference>
<dbReference type="PANTHER" id="PTHR12485">
    <property type="entry name" value="NADH-UBIQUINONE OXIDOREDUCTASE SUBUNIT B"/>
    <property type="match status" value="1"/>
</dbReference>
<dbReference type="GO" id="GO:0045271">
    <property type="term" value="C:respiratory chain complex I"/>
    <property type="evidence" value="ECO:0000318"/>
    <property type="project" value="GO_Central"/>
</dbReference>
<keyword evidence="6" id="KW-0813">Transport</keyword>
<evidence type="ECO:0000256" key="11">
    <source>
        <dbReference type="ARBA" id="ARBA00023128"/>
    </source>
</evidence>
<reference evidence="17" key="1">
    <citation type="journal article" date="2002" name="Science">
        <title>The draft genome of Ciona intestinalis: insights into chordate and vertebrate origins.</title>
        <authorList>
            <person name="Dehal P."/>
            <person name="Satou Y."/>
            <person name="Campbell R.K."/>
            <person name="Chapman J."/>
            <person name="Degnan B."/>
            <person name="De Tomaso A."/>
            <person name="Davidson B."/>
            <person name="Di Gregorio A."/>
            <person name="Gelpke M."/>
            <person name="Goodstein D.M."/>
            <person name="Harafuji N."/>
            <person name="Hastings K.E."/>
            <person name="Ho I."/>
            <person name="Hotta K."/>
            <person name="Huang W."/>
            <person name="Kawashima T."/>
            <person name="Lemaire P."/>
            <person name="Martinez D."/>
            <person name="Meinertzhagen I.A."/>
            <person name="Necula S."/>
            <person name="Nonaka M."/>
            <person name="Putnam N."/>
            <person name="Rash S."/>
            <person name="Saiga H."/>
            <person name="Satake M."/>
            <person name="Terry A."/>
            <person name="Yamada L."/>
            <person name="Wang H.G."/>
            <person name="Awazu S."/>
            <person name="Azumi K."/>
            <person name="Boore J."/>
            <person name="Branno M."/>
            <person name="Chin-Bow S."/>
            <person name="DeSantis R."/>
            <person name="Doyle S."/>
            <person name="Francino P."/>
            <person name="Keys D.N."/>
            <person name="Haga S."/>
            <person name="Hayashi H."/>
            <person name="Hino K."/>
            <person name="Imai K.S."/>
            <person name="Inaba K."/>
            <person name="Kano S."/>
            <person name="Kobayashi K."/>
            <person name="Kobayashi M."/>
            <person name="Lee B.I."/>
            <person name="Makabe K.W."/>
            <person name="Manohar C."/>
            <person name="Matassi G."/>
            <person name="Medina M."/>
            <person name="Mochizuki Y."/>
            <person name="Mount S."/>
            <person name="Morishita T."/>
            <person name="Miura S."/>
            <person name="Nakayama A."/>
            <person name="Nishizaka S."/>
            <person name="Nomoto H."/>
            <person name="Ohta F."/>
            <person name="Oishi K."/>
            <person name="Rigoutsos I."/>
            <person name="Sano M."/>
            <person name="Sasaki A."/>
            <person name="Sasakura Y."/>
            <person name="Shoguchi E."/>
            <person name="Shin-i T."/>
            <person name="Spagnuolo A."/>
            <person name="Stainier D."/>
            <person name="Suzuki M.M."/>
            <person name="Tassy O."/>
            <person name="Takatori N."/>
            <person name="Tokuoka M."/>
            <person name="Yagi K."/>
            <person name="Yoshizaki F."/>
            <person name="Wada S."/>
            <person name="Zhang C."/>
            <person name="Hyatt P.D."/>
            <person name="Larimer F."/>
            <person name="Detter C."/>
            <person name="Doggett N."/>
            <person name="Glavina T."/>
            <person name="Hawkins T."/>
            <person name="Richardson P."/>
            <person name="Lucas S."/>
            <person name="Kohara Y."/>
            <person name="Levine M."/>
            <person name="Satoh N."/>
            <person name="Rokhsar D.S."/>
        </authorList>
    </citation>
    <scope>NUCLEOTIDE SEQUENCE [LARGE SCALE GENOMIC DNA]</scope>
</reference>
<keyword evidence="9" id="KW-0249">Electron transport</keyword>
<reference evidence="16" key="4">
    <citation type="submission" date="2025-09" db="UniProtKB">
        <authorList>
            <consortium name="Ensembl"/>
        </authorList>
    </citation>
    <scope>IDENTIFICATION</scope>
</reference>
<dbReference type="GeneTree" id="ENSGT00390000006553"/>
<keyword evidence="11" id="KW-0496">Mitochondrion</keyword>
<evidence type="ECO:0000256" key="15">
    <source>
        <dbReference type="SAM" id="MobiDB-lite"/>
    </source>
</evidence>
<dbReference type="GO" id="GO:0005743">
    <property type="term" value="C:mitochondrial inner membrane"/>
    <property type="evidence" value="ECO:0007669"/>
    <property type="project" value="UniProtKB-SubCell"/>
</dbReference>
<evidence type="ECO:0000256" key="9">
    <source>
        <dbReference type="ARBA" id="ARBA00022982"/>
    </source>
</evidence>
<comment type="subcellular location">
    <subcellularLocation>
        <location evidence="2">Mitochondrion inner membrane</location>
        <topology evidence="2">Peripheral membrane protein</topology>
        <orientation evidence="2">Matrix side</orientation>
    </subcellularLocation>
</comment>
<evidence type="ECO:0000313" key="16">
    <source>
        <dbReference type="Ensembl" id="ENSCINP00000024567.2"/>
    </source>
</evidence>
<comment type="similarity">
    <text evidence="3">Belongs to the complex I NDUFA7 subunit family.</text>
</comment>
<dbReference type="STRING" id="7719.ENSCINP00000024567"/>
<dbReference type="OMA" id="ANYYFTR"/>
<dbReference type="Pfam" id="PF07347">
    <property type="entry name" value="CI-B14_5a"/>
    <property type="match status" value="1"/>
</dbReference>
<keyword evidence="12" id="KW-0472">Membrane</keyword>
<evidence type="ECO:0000256" key="8">
    <source>
        <dbReference type="ARBA" id="ARBA00022792"/>
    </source>
</evidence>